<evidence type="ECO:0000256" key="5">
    <source>
        <dbReference type="ARBA" id="ARBA00022695"/>
    </source>
</evidence>
<dbReference type="GO" id="GO:0003887">
    <property type="term" value="F:DNA-directed DNA polymerase activity"/>
    <property type="evidence" value="ECO:0007669"/>
    <property type="project" value="UniProtKB-KW"/>
</dbReference>
<comment type="similarity">
    <text evidence="2">Belongs to the beta sliding clamp family.</text>
</comment>
<dbReference type="SUPFAM" id="SSF55979">
    <property type="entry name" value="DNA clamp"/>
    <property type="match status" value="2"/>
</dbReference>
<reference evidence="13" key="1">
    <citation type="submission" date="2016-11" db="EMBL/GenBank/DDBJ databases">
        <title>Dehalogenimonas formicexedens sp. nov., a chlorinated alkane respiring bacterium isolated from contaminated groundwater.</title>
        <authorList>
            <person name="Key T.A."/>
            <person name="Bowman K.S."/>
            <person name="Lee I."/>
            <person name="Chun J."/>
            <person name="Albuquerque L."/>
            <person name="da Costa M.S."/>
            <person name="Rainey F.A."/>
            <person name="Moe W.M."/>
        </authorList>
    </citation>
    <scope>NUCLEOTIDE SEQUENCE [LARGE SCALE GENOMIC DNA]</scope>
    <source>
        <strain evidence="13">NSZ-14</strain>
    </source>
</reference>
<dbReference type="InterPro" id="IPR022637">
    <property type="entry name" value="DNA_polIII_beta_cen"/>
</dbReference>
<dbReference type="KEGG" id="dfo:Dform_01749"/>
<evidence type="ECO:0000256" key="4">
    <source>
        <dbReference type="ARBA" id="ARBA00022679"/>
    </source>
</evidence>
<protein>
    <submittedName>
        <fullName evidence="12">DNA polymerase III beta subunit, central domain</fullName>
    </submittedName>
</protein>
<dbReference type="PANTHER" id="PTHR30478:SF0">
    <property type="entry name" value="BETA SLIDING CLAMP"/>
    <property type="match status" value="1"/>
</dbReference>
<feature type="region of interest" description="Disordered" evidence="9">
    <location>
        <begin position="371"/>
        <end position="400"/>
    </location>
</feature>
<keyword evidence="7" id="KW-0239">DNA-directed DNA polymerase</keyword>
<evidence type="ECO:0000256" key="6">
    <source>
        <dbReference type="ARBA" id="ARBA00022705"/>
    </source>
</evidence>
<dbReference type="CDD" id="cd00140">
    <property type="entry name" value="beta_clamp"/>
    <property type="match status" value="1"/>
</dbReference>
<name>A0A1P8F9E5_9CHLR</name>
<dbReference type="AlphaFoldDB" id="A0A1P8F9E5"/>
<dbReference type="SMART" id="SM00480">
    <property type="entry name" value="POL3Bc"/>
    <property type="match status" value="1"/>
</dbReference>
<feature type="domain" description="DNA polymerase III beta sliding clamp C-terminal" evidence="11">
    <location>
        <begin position="251"/>
        <end position="362"/>
    </location>
</feature>
<feature type="region of interest" description="Disordered" evidence="9">
    <location>
        <begin position="429"/>
        <end position="450"/>
    </location>
</feature>
<evidence type="ECO:0000256" key="2">
    <source>
        <dbReference type="ARBA" id="ARBA00010752"/>
    </source>
</evidence>
<feature type="domain" description="DNA polymerase III beta sliding clamp central" evidence="10">
    <location>
        <begin position="135"/>
        <end position="218"/>
    </location>
</feature>
<dbReference type="GO" id="GO:0009360">
    <property type="term" value="C:DNA polymerase III complex"/>
    <property type="evidence" value="ECO:0007669"/>
    <property type="project" value="InterPro"/>
</dbReference>
<evidence type="ECO:0000256" key="9">
    <source>
        <dbReference type="SAM" id="MobiDB-lite"/>
    </source>
</evidence>
<dbReference type="STRING" id="1839801.Dform_01749"/>
<evidence type="ECO:0000256" key="1">
    <source>
        <dbReference type="ARBA" id="ARBA00004496"/>
    </source>
</evidence>
<keyword evidence="6" id="KW-0235">DNA replication</keyword>
<evidence type="ECO:0000313" key="12">
    <source>
        <dbReference type="EMBL" id="APV45068.1"/>
    </source>
</evidence>
<sequence>MELPTYRIARGGRTIEQLNIEGKRSGQGFLAHKAVLVNALSRTLAERAMLLDLTIGRKGFLTYLKSLGGSNIVKIVPSNGDASVSRVAGKCLKVVCGANTSYLDNMAWVGEKTPLTLCDIRVSPSYSVSPNLGATELSEALSRVLPFTSDENTRPVLQCVLFRVKDGKLTLVSADGYRLAVLKLDFDGDEGQALVSRDELKGVTAALRRARRVRLSLEKRKDSEGMDLNLDTELIRYGWRGCAGNFPDYEKLIPADFSARASFDTNEALKAVSSLKVIANVKAYAIDLTIGNGKVVMANTDDKGEAEIPADTTGEPIKIRLDGGYLAEALRACGGMVELKLVDAKSPMLFAAPDYELVVMPMLLPEAKKPKVEAKAAETPHESGDKTEASQPAEPAEPKVEIVEAVAEPDAEPVAAEEVAQAVAEAEAITKAEKPKTKKHSKAKEPVAVA</sequence>
<gene>
    <name evidence="12" type="ORF">Dform_01749</name>
</gene>
<accession>A0A1P8F9E5</accession>
<evidence type="ECO:0000256" key="7">
    <source>
        <dbReference type="ARBA" id="ARBA00022932"/>
    </source>
</evidence>
<organism evidence="12 13">
    <name type="scientific">Dehalogenimonas formicexedens</name>
    <dbReference type="NCBI Taxonomy" id="1839801"/>
    <lineage>
        <taxon>Bacteria</taxon>
        <taxon>Bacillati</taxon>
        <taxon>Chloroflexota</taxon>
        <taxon>Dehalococcoidia</taxon>
        <taxon>Dehalococcoidales</taxon>
        <taxon>Dehalococcoidaceae</taxon>
        <taxon>Dehalogenimonas</taxon>
    </lineage>
</organism>
<dbReference type="EMBL" id="CP018258">
    <property type="protein sequence ID" value="APV45068.1"/>
    <property type="molecule type" value="Genomic_DNA"/>
</dbReference>
<evidence type="ECO:0000313" key="13">
    <source>
        <dbReference type="Proteomes" id="UP000185934"/>
    </source>
</evidence>
<evidence type="ECO:0000259" key="11">
    <source>
        <dbReference type="Pfam" id="PF02768"/>
    </source>
</evidence>
<dbReference type="GO" id="GO:0006271">
    <property type="term" value="P:DNA strand elongation involved in DNA replication"/>
    <property type="evidence" value="ECO:0007669"/>
    <property type="project" value="TreeGrafter"/>
</dbReference>
<dbReference type="GO" id="GO:0005737">
    <property type="term" value="C:cytoplasm"/>
    <property type="evidence" value="ECO:0007669"/>
    <property type="project" value="UniProtKB-SubCell"/>
</dbReference>
<dbReference type="Pfam" id="PF02767">
    <property type="entry name" value="DNA_pol3_beta_2"/>
    <property type="match status" value="1"/>
</dbReference>
<evidence type="ECO:0000259" key="10">
    <source>
        <dbReference type="Pfam" id="PF02767"/>
    </source>
</evidence>
<dbReference type="GO" id="GO:0008408">
    <property type="term" value="F:3'-5' exonuclease activity"/>
    <property type="evidence" value="ECO:0007669"/>
    <property type="project" value="InterPro"/>
</dbReference>
<dbReference type="RefSeq" id="WP_225973672.1">
    <property type="nucleotide sequence ID" value="NZ_CP018258.1"/>
</dbReference>
<dbReference type="Pfam" id="PF02768">
    <property type="entry name" value="DNA_pol3_beta_3"/>
    <property type="match status" value="1"/>
</dbReference>
<dbReference type="Gene3D" id="3.10.150.10">
    <property type="entry name" value="DNA Polymerase III, subunit A, domain 2"/>
    <property type="match status" value="2"/>
</dbReference>
<dbReference type="InterPro" id="IPR001001">
    <property type="entry name" value="DNA_polIII_beta"/>
</dbReference>
<dbReference type="GO" id="GO:0003677">
    <property type="term" value="F:DNA binding"/>
    <property type="evidence" value="ECO:0007669"/>
    <property type="project" value="UniProtKB-KW"/>
</dbReference>
<comment type="subcellular location">
    <subcellularLocation>
        <location evidence="1">Cytoplasm</location>
    </subcellularLocation>
</comment>
<dbReference type="Proteomes" id="UP000185934">
    <property type="component" value="Chromosome"/>
</dbReference>
<dbReference type="InterPro" id="IPR022635">
    <property type="entry name" value="DNA_polIII_beta_C"/>
</dbReference>
<keyword evidence="4" id="KW-0808">Transferase</keyword>
<keyword evidence="13" id="KW-1185">Reference proteome</keyword>
<feature type="compositionally biased region" description="Basic and acidic residues" evidence="9">
    <location>
        <begin position="371"/>
        <end position="388"/>
    </location>
</feature>
<keyword evidence="3" id="KW-0963">Cytoplasm</keyword>
<evidence type="ECO:0000256" key="3">
    <source>
        <dbReference type="ARBA" id="ARBA00022490"/>
    </source>
</evidence>
<proteinExistence type="inferred from homology"/>
<dbReference type="InterPro" id="IPR046938">
    <property type="entry name" value="DNA_clamp_sf"/>
</dbReference>
<evidence type="ECO:0000256" key="8">
    <source>
        <dbReference type="ARBA" id="ARBA00023125"/>
    </source>
</evidence>
<keyword evidence="5" id="KW-0548">Nucleotidyltransferase</keyword>
<keyword evidence="8" id="KW-0238">DNA-binding</keyword>
<dbReference type="PANTHER" id="PTHR30478">
    <property type="entry name" value="DNA POLYMERASE III SUBUNIT BETA"/>
    <property type="match status" value="1"/>
</dbReference>